<accession>A0A7R9JD37</accession>
<organism evidence="1">
    <name type="scientific">Timema californicum</name>
    <name type="common">California timema</name>
    <name type="synonym">Walking stick</name>
    <dbReference type="NCBI Taxonomy" id="61474"/>
    <lineage>
        <taxon>Eukaryota</taxon>
        <taxon>Metazoa</taxon>
        <taxon>Ecdysozoa</taxon>
        <taxon>Arthropoda</taxon>
        <taxon>Hexapoda</taxon>
        <taxon>Insecta</taxon>
        <taxon>Pterygota</taxon>
        <taxon>Neoptera</taxon>
        <taxon>Polyneoptera</taxon>
        <taxon>Phasmatodea</taxon>
        <taxon>Timematodea</taxon>
        <taxon>Timematoidea</taxon>
        <taxon>Timematidae</taxon>
        <taxon>Timema</taxon>
    </lineage>
</organism>
<reference evidence="1" key="1">
    <citation type="submission" date="2020-11" db="EMBL/GenBank/DDBJ databases">
        <authorList>
            <person name="Tran Van P."/>
        </authorList>
    </citation>
    <scope>NUCLEOTIDE SEQUENCE</scope>
</reference>
<sequence>MEVICELSVSTKEAVGLVYLTRADSRVGPAMMIALKEGVAIPNHGYNTKKTYNNNKLQHPRGVVVGIGGGSISVASASIHQHGSNSGVARNIASDSETRESFRFVSRTAVTGQSLDRAKPTPSAGEESDNFCRYRVSCCQNYVNLSFLDRGCYYCYTSRSSRHFVLTRLELDLVPDPTASQINSDAPGIELGTPVSVVRIFDY</sequence>
<proteinExistence type="predicted"/>
<gene>
    <name evidence="1" type="ORF">TCMB3V08_LOCUS9666</name>
</gene>
<protein>
    <submittedName>
        <fullName evidence="1">(California timema) hypothetical protein</fullName>
    </submittedName>
</protein>
<dbReference type="AlphaFoldDB" id="A0A7R9JD37"/>
<evidence type="ECO:0000313" key="1">
    <source>
        <dbReference type="EMBL" id="CAD7577111.1"/>
    </source>
</evidence>
<name>A0A7R9JD37_TIMCA</name>
<dbReference type="EMBL" id="OE185116">
    <property type="protein sequence ID" value="CAD7577111.1"/>
    <property type="molecule type" value="Genomic_DNA"/>
</dbReference>